<dbReference type="Proteomes" id="UP000028545">
    <property type="component" value="Unassembled WGS sequence"/>
</dbReference>
<dbReference type="GO" id="GO:0006310">
    <property type="term" value="P:DNA recombination"/>
    <property type="evidence" value="ECO:0007669"/>
    <property type="project" value="UniProtKB-UniRule"/>
</dbReference>
<dbReference type="Pfam" id="PF21530">
    <property type="entry name" value="Pif1_2B_dom"/>
    <property type="match status" value="1"/>
</dbReference>
<keyword evidence="6 15" id="KW-0347">Helicase</keyword>
<gene>
    <name evidence="15" type="primary">PIF1</name>
    <name evidence="18" type="ORF">SAPIO_CDS2187</name>
</gene>
<feature type="compositionally biased region" description="Pro residues" evidence="16">
    <location>
        <begin position="1204"/>
        <end position="1213"/>
    </location>
</feature>
<dbReference type="HAMAP" id="MF_03176">
    <property type="entry name" value="PIF1"/>
    <property type="match status" value="1"/>
</dbReference>
<dbReference type="GeneID" id="27721259"/>
<evidence type="ECO:0000256" key="4">
    <source>
        <dbReference type="ARBA" id="ARBA00022763"/>
    </source>
</evidence>
<dbReference type="GO" id="GO:0005524">
    <property type="term" value="F:ATP binding"/>
    <property type="evidence" value="ECO:0007669"/>
    <property type="project" value="UniProtKB-UniRule"/>
</dbReference>
<protein>
    <recommendedName>
        <fullName evidence="15">ATP-dependent DNA helicase PIF1</fullName>
        <ecNumber evidence="15">5.6.2.3</ecNumber>
    </recommendedName>
    <alternativeName>
        <fullName evidence="15">DNA 5'-3' helicase PIF1</fullName>
    </alternativeName>
    <alternativeName>
        <fullName evidence="15">DNA repair and recombination helicase PIF1</fullName>
    </alternativeName>
</protein>
<feature type="compositionally biased region" description="Polar residues" evidence="16">
    <location>
        <begin position="1268"/>
        <end position="1305"/>
    </location>
</feature>
<comment type="cofactor">
    <cofactor evidence="1 15">
        <name>Mg(2+)</name>
        <dbReference type="ChEBI" id="CHEBI:18420"/>
    </cofactor>
</comment>
<evidence type="ECO:0000256" key="6">
    <source>
        <dbReference type="ARBA" id="ARBA00022806"/>
    </source>
</evidence>
<dbReference type="KEGG" id="sapo:SAPIO_CDS2187"/>
<feature type="compositionally biased region" description="Low complexity" evidence="16">
    <location>
        <begin position="1124"/>
        <end position="1133"/>
    </location>
</feature>
<feature type="region of interest" description="Disordered" evidence="16">
    <location>
        <begin position="967"/>
        <end position="988"/>
    </location>
</feature>
<dbReference type="GO" id="GO:0000723">
    <property type="term" value="P:telomere maintenance"/>
    <property type="evidence" value="ECO:0007669"/>
    <property type="project" value="InterPro"/>
</dbReference>
<comment type="subunit">
    <text evidence="15">Monomer.</text>
</comment>
<dbReference type="PANTHER" id="PTHR47642">
    <property type="entry name" value="ATP-DEPENDENT DNA HELICASE"/>
    <property type="match status" value="1"/>
</dbReference>
<dbReference type="InterPro" id="IPR031348">
    <property type="entry name" value="PigL_N"/>
</dbReference>
<dbReference type="InterPro" id="IPR048293">
    <property type="entry name" value="PIF1_RRM3_pfh1"/>
</dbReference>
<evidence type="ECO:0000256" key="8">
    <source>
        <dbReference type="ARBA" id="ARBA00023125"/>
    </source>
</evidence>
<feature type="region of interest" description="Disordered" evidence="16">
    <location>
        <begin position="713"/>
        <end position="761"/>
    </location>
</feature>
<feature type="domain" description="AAA+ ATPase" evidence="17">
    <location>
        <begin position="1432"/>
        <end position="1656"/>
    </location>
</feature>
<comment type="catalytic activity">
    <reaction evidence="14 15">
        <text>ATP + H2O = ADP + phosphate + H(+)</text>
        <dbReference type="Rhea" id="RHEA:13065"/>
        <dbReference type="ChEBI" id="CHEBI:15377"/>
        <dbReference type="ChEBI" id="CHEBI:15378"/>
        <dbReference type="ChEBI" id="CHEBI:30616"/>
        <dbReference type="ChEBI" id="CHEBI:43474"/>
        <dbReference type="ChEBI" id="CHEBI:456216"/>
        <dbReference type="EC" id="5.6.2.3"/>
    </reaction>
</comment>
<dbReference type="SMART" id="SM00382">
    <property type="entry name" value="AAA"/>
    <property type="match status" value="1"/>
</dbReference>
<feature type="region of interest" description="Disordered" evidence="16">
    <location>
        <begin position="785"/>
        <end position="828"/>
    </location>
</feature>
<dbReference type="OrthoDB" id="432234at2759"/>
<evidence type="ECO:0000259" key="17">
    <source>
        <dbReference type="SMART" id="SM00382"/>
    </source>
</evidence>
<evidence type="ECO:0000256" key="11">
    <source>
        <dbReference type="ARBA" id="ARBA00023204"/>
    </source>
</evidence>
<dbReference type="InterPro" id="IPR049163">
    <property type="entry name" value="Pif1-like_2B_dom"/>
</dbReference>
<dbReference type="EC" id="5.6.2.3" evidence="15"/>
<reference evidence="18 19" key="1">
    <citation type="journal article" date="2014" name="Genome Announc.">
        <title>Draft genome sequence of the pathogenic fungus Scedosporium apiospermum.</title>
        <authorList>
            <person name="Vandeputte P."/>
            <person name="Ghamrawi S."/>
            <person name="Rechenmann M."/>
            <person name="Iltis A."/>
            <person name="Giraud S."/>
            <person name="Fleury M."/>
            <person name="Thornton C."/>
            <person name="Delhaes L."/>
            <person name="Meyer W."/>
            <person name="Papon N."/>
            <person name="Bouchara J.P."/>
        </authorList>
    </citation>
    <scope>NUCLEOTIDE SEQUENCE [LARGE SCALE GENOMIC DNA]</scope>
    <source>
        <strain evidence="18 19">IHEM 14462</strain>
    </source>
</reference>
<dbReference type="InterPro" id="IPR051055">
    <property type="entry name" value="PIF1_helicase"/>
</dbReference>
<feature type="region of interest" description="Disordered" evidence="16">
    <location>
        <begin position="887"/>
        <end position="907"/>
    </location>
</feature>
<feature type="compositionally biased region" description="Polar residues" evidence="16">
    <location>
        <begin position="1222"/>
        <end position="1234"/>
    </location>
</feature>
<keyword evidence="8 15" id="KW-0238">DNA-binding</keyword>
<evidence type="ECO:0000256" key="16">
    <source>
        <dbReference type="SAM" id="MobiDB-lite"/>
    </source>
</evidence>
<feature type="region of interest" description="Disordered" evidence="16">
    <location>
        <begin position="1268"/>
        <end position="1334"/>
    </location>
</feature>
<dbReference type="VEuPathDB" id="FungiDB:SAPIO_CDS2187"/>
<comment type="subcellular location">
    <subcellularLocation>
        <location evidence="2">Nucleus</location>
        <location evidence="2">Nucleolus</location>
    </subcellularLocation>
    <subcellularLocation>
        <location evidence="15">Nucleus</location>
    </subcellularLocation>
    <subcellularLocation>
        <location evidence="15">Mitochondrion</location>
    </subcellularLocation>
</comment>
<dbReference type="Gene3D" id="3.40.50.300">
    <property type="entry name" value="P-loop containing nucleotide triphosphate hydrolases"/>
    <property type="match status" value="1"/>
</dbReference>
<evidence type="ECO:0000256" key="3">
    <source>
        <dbReference type="ARBA" id="ARBA00022741"/>
    </source>
</evidence>
<dbReference type="GO" id="GO:0043139">
    <property type="term" value="F:5'-3' DNA helicase activity"/>
    <property type="evidence" value="ECO:0007669"/>
    <property type="project" value="UniProtKB-UniRule"/>
</dbReference>
<dbReference type="CDD" id="cd18037">
    <property type="entry name" value="DEXSc_Pif1_like"/>
    <property type="match status" value="1"/>
</dbReference>
<keyword evidence="3 15" id="KW-0547">Nucleotide-binding</keyword>
<evidence type="ECO:0000256" key="7">
    <source>
        <dbReference type="ARBA" id="ARBA00022840"/>
    </source>
</evidence>
<evidence type="ECO:0000313" key="19">
    <source>
        <dbReference type="Proteomes" id="UP000028545"/>
    </source>
</evidence>
<dbReference type="Pfam" id="PF17111">
    <property type="entry name" value="PigL_N"/>
    <property type="match status" value="1"/>
</dbReference>
<feature type="compositionally biased region" description="Basic and acidic residues" evidence="16">
    <location>
        <begin position="713"/>
        <end position="732"/>
    </location>
</feature>
<keyword evidence="5 15" id="KW-0378">Hydrolase</keyword>
<dbReference type="Pfam" id="PF05970">
    <property type="entry name" value="PIF1"/>
    <property type="match status" value="1"/>
</dbReference>
<organism evidence="18 19">
    <name type="scientific">Pseudallescheria apiosperma</name>
    <name type="common">Scedosporium apiospermum</name>
    <dbReference type="NCBI Taxonomy" id="563466"/>
    <lineage>
        <taxon>Eukaryota</taxon>
        <taxon>Fungi</taxon>
        <taxon>Dikarya</taxon>
        <taxon>Ascomycota</taxon>
        <taxon>Pezizomycotina</taxon>
        <taxon>Sordariomycetes</taxon>
        <taxon>Hypocreomycetidae</taxon>
        <taxon>Microascales</taxon>
        <taxon>Microascaceae</taxon>
        <taxon>Scedosporium</taxon>
    </lineage>
</organism>
<dbReference type="InterPro" id="IPR010285">
    <property type="entry name" value="DNA_helicase_pif1-like_DEAD"/>
</dbReference>
<dbReference type="GO" id="GO:0005730">
    <property type="term" value="C:nucleolus"/>
    <property type="evidence" value="ECO:0007669"/>
    <property type="project" value="UniProtKB-SubCell"/>
</dbReference>
<keyword evidence="12 15" id="KW-0413">Isomerase</keyword>
<keyword evidence="7 15" id="KW-0067">ATP-binding</keyword>
<feature type="compositionally biased region" description="Basic and acidic residues" evidence="16">
    <location>
        <begin position="742"/>
        <end position="755"/>
    </location>
</feature>
<proteinExistence type="inferred from homology"/>
<evidence type="ECO:0000256" key="13">
    <source>
        <dbReference type="ARBA" id="ARBA00023242"/>
    </source>
</evidence>
<dbReference type="EMBL" id="JOWA01000085">
    <property type="protein sequence ID" value="KEZ45366.1"/>
    <property type="molecule type" value="Genomic_DNA"/>
</dbReference>
<accession>A0A084GDF4</accession>
<dbReference type="Gene3D" id="1.25.40.10">
    <property type="entry name" value="Tetratricopeptide repeat domain"/>
    <property type="match status" value="1"/>
</dbReference>
<comment type="function">
    <text evidence="15">DNA-dependent ATPase and 5'-3' DNA helicase required for the maintenance of both mitochondrial and nuclear genome stability.</text>
</comment>
<dbReference type="InterPro" id="IPR027417">
    <property type="entry name" value="P-loop_NTPase"/>
</dbReference>
<feature type="region of interest" description="Disordered" evidence="16">
    <location>
        <begin position="602"/>
        <end position="630"/>
    </location>
</feature>
<dbReference type="SUPFAM" id="SSF52540">
    <property type="entry name" value="P-loop containing nucleoside triphosphate hydrolases"/>
    <property type="match status" value="2"/>
</dbReference>
<feature type="region of interest" description="Disordered" evidence="16">
    <location>
        <begin position="1091"/>
        <end position="1148"/>
    </location>
</feature>
<dbReference type="InterPro" id="IPR003593">
    <property type="entry name" value="AAA+_ATPase"/>
</dbReference>
<evidence type="ECO:0000256" key="5">
    <source>
        <dbReference type="ARBA" id="ARBA00022801"/>
    </source>
</evidence>
<sequence>MDPLSITASAITLIHAASAITTSLRRLSTSLRTVESRVSGLCDELVSLTSFLEAVERTLKGCKVHDLAHVEGDLWRQIELALADCQTTLDELSVLVNEIKESSRAKGLGWRARAALDLSVHGADIATFRDRIHKSNWALQTMLHTITVSNASQEVILFELDRLKSSIDEALRASLRPAGQFSQCFESDSRVARNLRNLAAAAKQFHSAASSATISTIHDGSEQIPWPSHSGTRGSFVCDFPAHKREWVEMCLEQTERQSPAVTAPAKSESPEIPRPLPTTVLPPLVIPTSTETITEEDDDEEEDAEFKRLFLDGLEDLARDSIRVGDFWNAIGLLKKALKGEEVSELGSSYCCRLEVQLSLCYLLEDQWRLAEPIVLKLVKTTANADLVVCNMLHAISLDYLKSYDFKSALQHCQKSLQAKKRWLKRQKTNWQNSLDYAETLGLLGTIFSMQGDYISAEIYRRRLPLGFVYEHPASPFEFIAKHRHQLKEVLGDDMPEFFYPYSNHAPCELEAAVPGKYLGLMPKQTIRKSQTIRRSQTHNNGGGISPLRTRRYEWERYESDTTKEAVLPPLYACPEVEVDTDQGSVRLPNQNSPLRRKLTRLFGPRERQNLSPGEDMGDEESPSSSTSPLTRWFMGRHIFGLKVSRAYLRKRSSDEVLPSTLDRERRYQRAFRLLRMEKVTHDDYFASNDIKCGQPSMTSLVLGDLGRMARGEDLQDRSPREGRLQDRSDHQLQNGMRLENMGRDDSADRHSFPGHDGMPLQPTIAELPEDCIRAELLCDPVRSKRRGYNEPDQPDPPDPPDQTTLPLNTYSSSSSQMNAAVSSDDEAAMPFSAVPIREDRSSTYEGTFAVTGEKPASLSLSPRAHRAEAEEAMNGLGDIEHLDNPKGDDGGNIHSHPMLSSRPDMNDGALSTTFASLATILASIPNLKDDNARHFVRLKLGVILSRQKRLGNDDTLGYDLRRIIESLGDGDPPRHREGDDSALEPTNHDKIVPLEAEAECPPLPENGIMDSKPSDERLALKRAFSWVTKDESAYIAMPSYTEIETDTESVGGAAAMLRKGDRKYAAEEAIVSRTLHQQAKANPKLAKVLFSSSSPPQPTSSQDGNIKDAFRRKDPTRSTQTPLFAAFAGPGAPSPLGPKSANLQSNPPPRFQSICATNDDPFKDEVHGKPWNNENFSIAQDLAWLADNLNDNEFDDDDLLPPSEPTLPPAQEPVKVNAPSVPQQKINTSTVTAKMETQPAPAPRVLGPKIAPPIAERLNQQRILDSSQGTAISWSSSPDYESLRGTSGTRDTSIDDSVTSNTSFKRKLEDDLPAAAAPKRRSLPFPSKSNVSECDDTISYRHAQAATATPAPKATHAPLEFTASAVKEQRKTHRLQHMRSETGSDGIVTSAGMKDLSKAEIQEITSSPKTIEPLFLSQEQRQILDLVTQKNQSVFFTGPAGTGKSVLMRAIIRELKKKWSKDPERLAVTASTGLAACNIGGITLHSFSGIGLGKEDVPTLVRKIRRNPKAKTRWLRTKCLIVDEISMVDGELFDKLCEIGRTIRNNGRPWGGIQLVVTGDFFQLPPVPDGQTRTAKFAFDAATWGTSIPHTIGLTQVFRQRDPQFAQMLNEMRLGKISDDTVRAFRALTRPLRFDDGIETTELFPTRLEVERSNSKRLNDLPGRSYRYDAVDTGDANIKDKLLQNMMAPKSMELKVGAQVMLIKNIDEQLVNGTIGKVKQFMTQNEWECGGLGETTEDGPIDLEKAVKKIKKFQNNQDITKTLIEFPIVEFLCTDGSRRTLQCVYDEWKVELPNGDVQAKRSQLPLILAWALSIHKAQGQTLERVKVDLTRIFEKGQAYVALSRATSQQGLQVLKFDKSKVMAHPKVVGFYNRLYSAEQALGGNNKPAGQQTIQSMFGS</sequence>
<feature type="binding site" evidence="15">
    <location>
        <begin position="1440"/>
        <end position="1447"/>
    </location>
    <ligand>
        <name>ATP</name>
        <dbReference type="ChEBI" id="CHEBI:30616"/>
    </ligand>
</feature>
<evidence type="ECO:0000256" key="15">
    <source>
        <dbReference type="HAMAP-Rule" id="MF_03176"/>
    </source>
</evidence>
<feature type="compositionally biased region" description="Low complexity" evidence="16">
    <location>
        <begin position="1093"/>
        <end position="1104"/>
    </location>
</feature>
<keyword evidence="10 15" id="KW-0233">DNA recombination</keyword>
<dbReference type="FunFam" id="3.40.50.300:FF:001226">
    <property type="entry name" value="ATP-dependent DNA helicase PIF1"/>
    <property type="match status" value="1"/>
</dbReference>
<keyword evidence="11 15" id="KW-0234">DNA repair</keyword>
<evidence type="ECO:0000256" key="10">
    <source>
        <dbReference type="ARBA" id="ARBA00023172"/>
    </source>
</evidence>
<dbReference type="HOGENOM" id="CLU_235816_0_0_1"/>
<name>A0A084GDF4_PSEDA</name>
<keyword evidence="9 15" id="KW-0496">Mitochondrion</keyword>
<dbReference type="InterPro" id="IPR011990">
    <property type="entry name" value="TPR-like_helical_dom_sf"/>
</dbReference>
<evidence type="ECO:0000313" key="18">
    <source>
        <dbReference type="EMBL" id="KEZ45366.1"/>
    </source>
</evidence>
<dbReference type="GO" id="GO:0006281">
    <property type="term" value="P:DNA repair"/>
    <property type="evidence" value="ECO:0007669"/>
    <property type="project" value="UniProtKB-UniRule"/>
</dbReference>
<evidence type="ECO:0000256" key="1">
    <source>
        <dbReference type="ARBA" id="ARBA00001946"/>
    </source>
</evidence>
<comment type="caution">
    <text evidence="18">The sequence shown here is derived from an EMBL/GenBank/DDBJ whole genome shotgun (WGS) entry which is preliminary data.</text>
</comment>
<dbReference type="GO" id="GO:0016887">
    <property type="term" value="F:ATP hydrolysis activity"/>
    <property type="evidence" value="ECO:0007669"/>
    <property type="project" value="RHEA"/>
</dbReference>
<evidence type="ECO:0000256" key="12">
    <source>
        <dbReference type="ARBA" id="ARBA00023235"/>
    </source>
</evidence>
<dbReference type="GO" id="GO:0005739">
    <property type="term" value="C:mitochondrion"/>
    <property type="evidence" value="ECO:0007669"/>
    <property type="project" value="UniProtKB-SubCell"/>
</dbReference>
<feature type="region of interest" description="Disordered" evidence="16">
    <location>
        <begin position="258"/>
        <end position="284"/>
    </location>
</feature>
<keyword evidence="13 15" id="KW-0539">Nucleus</keyword>
<keyword evidence="4 15" id="KW-0227">DNA damage</keyword>
<dbReference type="RefSeq" id="XP_016645165.1">
    <property type="nucleotide sequence ID" value="XM_016785287.1"/>
</dbReference>
<feature type="compositionally biased region" description="Low complexity" evidence="16">
    <location>
        <begin position="803"/>
        <end position="817"/>
    </location>
</feature>
<keyword evidence="19" id="KW-1185">Reference proteome</keyword>
<dbReference type="GO" id="GO:0003697">
    <property type="term" value="F:single-stranded DNA binding"/>
    <property type="evidence" value="ECO:0007669"/>
    <property type="project" value="UniProtKB-ARBA"/>
</dbReference>
<feature type="DNA-binding region" evidence="15">
    <location>
        <begin position="1839"/>
        <end position="1858"/>
    </location>
</feature>
<feature type="region of interest" description="Disordered" evidence="16">
    <location>
        <begin position="1195"/>
        <end position="1250"/>
    </location>
</feature>
<dbReference type="CDD" id="cd18809">
    <property type="entry name" value="SF1_C_RecD"/>
    <property type="match status" value="1"/>
</dbReference>
<dbReference type="PANTHER" id="PTHR47642:SF5">
    <property type="entry name" value="ATP-DEPENDENT DNA HELICASE"/>
    <property type="match status" value="1"/>
</dbReference>
<comment type="similarity">
    <text evidence="15">Belongs to the helicase family. PIF1 subfamily.</text>
</comment>
<evidence type="ECO:0000256" key="9">
    <source>
        <dbReference type="ARBA" id="ARBA00023128"/>
    </source>
</evidence>
<evidence type="ECO:0000256" key="2">
    <source>
        <dbReference type="ARBA" id="ARBA00004604"/>
    </source>
</evidence>
<feature type="compositionally biased region" description="Basic and acidic residues" evidence="16">
    <location>
        <begin position="1107"/>
        <end position="1118"/>
    </location>
</feature>
<evidence type="ECO:0000256" key="14">
    <source>
        <dbReference type="ARBA" id="ARBA00048954"/>
    </source>
</evidence>